<evidence type="ECO:0000256" key="6">
    <source>
        <dbReference type="ARBA" id="ARBA00022500"/>
    </source>
</evidence>
<comment type="similarity">
    <text evidence="3">Belongs to the FliM family.</text>
</comment>
<organism evidence="12 13">
    <name type="scientific">Lacrimispora xylanisolvens</name>
    <dbReference type="NCBI Taxonomy" id="384636"/>
    <lineage>
        <taxon>Bacteria</taxon>
        <taxon>Bacillati</taxon>
        <taxon>Bacillota</taxon>
        <taxon>Clostridia</taxon>
        <taxon>Lachnospirales</taxon>
        <taxon>Lachnospiraceae</taxon>
        <taxon>Lacrimispora</taxon>
    </lineage>
</organism>
<dbReference type="GO" id="GO:0050918">
    <property type="term" value="P:positive chemotaxis"/>
    <property type="evidence" value="ECO:0007669"/>
    <property type="project" value="TreeGrafter"/>
</dbReference>
<dbReference type="CDD" id="cd17908">
    <property type="entry name" value="FliM"/>
    <property type="match status" value="1"/>
</dbReference>
<evidence type="ECO:0000256" key="8">
    <source>
        <dbReference type="ARBA" id="ARBA00023136"/>
    </source>
</evidence>
<reference evidence="12 13" key="1">
    <citation type="submission" date="2018-02" db="EMBL/GenBank/DDBJ databases">
        <title>Genomic Encyclopedia of Archaeal and Bacterial Type Strains, Phase II (KMG-II): from individual species to whole genera.</title>
        <authorList>
            <person name="Goeker M."/>
        </authorList>
    </citation>
    <scope>NUCLEOTIDE SEQUENCE [LARGE SCALE GENOMIC DNA]</scope>
    <source>
        <strain evidence="12 13">DSM 3808</strain>
    </source>
</reference>
<comment type="subcellular location">
    <subcellularLocation>
        <location evidence="1">Bacterial flagellum basal body</location>
    </subcellularLocation>
    <subcellularLocation>
        <location evidence="2">Cell membrane</location>
        <topology evidence="2">Peripheral membrane protein</topology>
    </subcellularLocation>
</comment>
<dbReference type="PANTHER" id="PTHR30034">
    <property type="entry name" value="FLAGELLAR MOTOR SWITCH PROTEIN FLIM"/>
    <property type="match status" value="1"/>
</dbReference>
<evidence type="ECO:0000256" key="10">
    <source>
        <dbReference type="NCBIfam" id="TIGR01397"/>
    </source>
</evidence>
<feature type="domain" description="Flagellar motor switch protein FliN-like C-terminal" evidence="11">
    <location>
        <begin position="260"/>
        <end position="328"/>
    </location>
</feature>
<dbReference type="Proteomes" id="UP000237749">
    <property type="component" value="Unassembled WGS sequence"/>
</dbReference>
<keyword evidence="12" id="KW-0969">Cilium</keyword>
<keyword evidence="9" id="KW-0975">Bacterial flagellum</keyword>
<evidence type="ECO:0000256" key="2">
    <source>
        <dbReference type="ARBA" id="ARBA00004202"/>
    </source>
</evidence>
<evidence type="ECO:0000256" key="4">
    <source>
        <dbReference type="ARBA" id="ARBA00021898"/>
    </source>
</evidence>
<dbReference type="GO" id="GO:0009425">
    <property type="term" value="C:bacterial-type flagellum basal body"/>
    <property type="evidence" value="ECO:0007669"/>
    <property type="project" value="UniProtKB-SubCell"/>
</dbReference>
<keyword evidence="13" id="KW-1185">Reference proteome</keyword>
<evidence type="ECO:0000256" key="1">
    <source>
        <dbReference type="ARBA" id="ARBA00004117"/>
    </source>
</evidence>
<dbReference type="SUPFAM" id="SSF103039">
    <property type="entry name" value="CheC-like"/>
    <property type="match status" value="1"/>
</dbReference>
<evidence type="ECO:0000313" key="13">
    <source>
        <dbReference type="Proteomes" id="UP000237749"/>
    </source>
</evidence>
<dbReference type="Gene3D" id="3.40.1550.10">
    <property type="entry name" value="CheC-like"/>
    <property type="match status" value="1"/>
</dbReference>
<keyword evidence="12" id="KW-0282">Flagellum</keyword>
<dbReference type="InterPro" id="IPR028976">
    <property type="entry name" value="CheC-like_sf"/>
</dbReference>
<dbReference type="Pfam" id="PF02154">
    <property type="entry name" value="FliM"/>
    <property type="match status" value="1"/>
</dbReference>
<dbReference type="EMBL" id="PTJA01000013">
    <property type="protein sequence ID" value="PPK78713.1"/>
    <property type="molecule type" value="Genomic_DNA"/>
</dbReference>
<evidence type="ECO:0000256" key="3">
    <source>
        <dbReference type="ARBA" id="ARBA00011049"/>
    </source>
</evidence>
<dbReference type="Pfam" id="PF01052">
    <property type="entry name" value="FliMN_C"/>
    <property type="match status" value="1"/>
</dbReference>
<name>A0A2S6HMM2_9FIRM</name>
<dbReference type="GO" id="GO:0005886">
    <property type="term" value="C:plasma membrane"/>
    <property type="evidence" value="ECO:0007669"/>
    <property type="project" value="UniProtKB-SubCell"/>
</dbReference>
<dbReference type="Gene3D" id="2.30.330.10">
    <property type="entry name" value="SpoA-like"/>
    <property type="match status" value="1"/>
</dbReference>
<dbReference type="GO" id="GO:0071978">
    <property type="term" value="P:bacterial-type flagellum-dependent swarming motility"/>
    <property type="evidence" value="ECO:0007669"/>
    <property type="project" value="TreeGrafter"/>
</dbReference>
<dbReference type="InterPro" id="IPR001689">
    <property type="entry name" value="Flag_FliM"/>
</dbReference>
<keyword evidence="8" id="KW-0472">Membrane</keyword>
<sequence length="346" mass="39185">MAEVLSQSQIDALLNSLSGTDEPIDEIEKKENEVKYRKYDFYSPKKFTKDRLKILKSIFDNYSRIAGSQISSIFRTSSELSVVTVEEQRYYEFGNALSDNDILTVVNVTLPNNSKNPPLLINASMTLMLNLIDRMLGGVGTDVKVDESYTYTEIEMALYHRVIQYIIGALKDSWSSYINLKFELTRLEENPSMFQEIGVDETIVIVVIDVDMKECSGRLNVCIPGSLLMNIFDIMDKRKHSAMGEEANSQDNKREIMQSIKSSDMLVRAQLGDTSISLDDVYNLHVGDVINLNTPKESDVKLYVEGQPWFKGQLGVHKRNVAVKIDEVAVKIDDQDENGNYQTSES</sequence>
<dbReference type="InterPro" id="IPR036429">
    <property type="entry name" value="SpoA-like_sf"/>
</dbReference>
<dbReference type="GO" id="GO:0003774">
    <property type="term" value="F:cytoskeletal motor activity"/>
    <property type="evidence" value="ECO:0007669"/>
    <property type="project" value="InterPro"/>
</dbReference>
<evidence type="ECO:0000259" key="11">
    <source>
        <dbReference type="Pfam" id="PF01052"/>
    </source>
</evidence>
<dbReference type="SUPFAM" id="SSF101801">
    <property type="entry name" value="Surface presentation of antigens (SPOA)"/>
    <property type="match status" value="1"/>
</dbReference>
<dbReference type="AlphaFoldDB" id="A0A2S6HMM2"/>
<keyword evidence="5" id="KW-1003">Cell membrane</keyword>
<evidence type="ECO:0000256" key="9">
    <source>
        <dbReference type="ARBA" id="ARBA00023143"/>
    </source>
</evidence>
<keyword evidence="6" id="KW-0145">Chemotaxis</keyword>
<dbReference type="OrthoDB" id="9806941at2"/>
<dbReference type="PIRSF" id="PIRSF002888">
    <property type="entry name" value="FliM"/>
    <property type="match status" value="1"/>
</dbReference>
<evidence type="ECO:0000256" key="5">
    <source>
        <dbReference type="ARBA" id="ARBA00022475"/>
    </source>
</evidence>
<dbReference type="PRINTS" id="PR00955">
    <property type="entry name" value="FLGMOTORFLIM"/>
</dbReference>
<dbReference type="NCBIfam" id="TIGR01397">
    <property type="entry name" value="fliM_switch"/>
    <property type="match status" value="1"/>
</dbReference>
<dbReference type="RefSeq" id="WP_104438794.1">
    <property type="nucleotide sequence ID" value="NZ_PTJA01000013.1"/>
</dbReference>
<protein>
    <recommendedName>
        <fullName evidence="4 10">Flagellar motor switch protein FliM</fullName>
    </recommendedName>
</protein>
<keyword evidence="7" id="KW-0283">Flagellar rotation</keyword>
<comment type="caution">
    <text evidence="12">The sequence shown here is derived from an EMBL/GenBank/DDBJ whole genome shotgun (WGS) entry which is preliminary data.</text>
</comment>
<evidence type="ECO:0000313" key="12">
    <source>
        <dbReference type="EMBL" id="PPK78713.1"/>
    </source>
</evidence>
<evidence type="ECO:0000256" key="7">
    <source>
        <dbReference type="ARBA" id="ARBA00022779"/>
    </source>
</evidence>
<dbReference type="PANTHER" id="PTHR30034:SF6">
    <property type="entry name" value="YOP PROTEINS TRANSLOCATION PROTEIN Q"/>
    <property type="match status" value="1"/>
</dbReference>
<keyword evidence="12" id="KW-0966">Cell projection</keyword>
<accession>A0A2S6HMM2</accession>
<dbReference type="InterPro" id="IPR001543">
    <property type="entry name" value="FliN-like_C"/>
</dbReference>
<gene>
    <name evidence="12" type="ORF">BXY41_11343</name>
</gene>
<proteinExistence type="inferred from homology"/>